<evidence type="ECO:0000313" key="3">
    <source>
        <dbReference type="Proteomes" id="UP000006038"/>
    </source>
</evidence>
<dbReference type="EnsemblPlants" id="OB07G30470.1">
    <property type="protein sequence ID" value="OB07G30470.1"/>
    <property type="gene ID" value="OB07G30470"/>
</dbReference>
<reference evidence="2" key="2">
    <citation type="submission" date="2013-04" db="UniProtKB">
        <authorList>
            <consortium name="EnsemblPlants"/>
        </authorList>
    </citation>
    <scope>IDENTIFICATION</scope>
</reference>
<keyword evidence="3" id="KW-1185">Reference proteome</keyword>
<dbReference type="STRING" id="4533.J3MNR5"/>
<dbReference type="Gramene" id="OB07G30470.1">
    <property type="protein sequence ID" value="OB07G30470.1"/>
    <property type="gene ID" value="OB07G30470"/>
</dbReference>
<reference evidence="2" key="1">
    <citation type="journal article" date="2013" name="Nat. Commun.">
        <title>Whole-genome sequencing of Oryza brachyantha reveals mechanisms underlying Oryza genome evolution.</title>
        <authorList>
            <person name="Chen J."/>
            <person name="Huang Q."/>
            <person name="Gao D."/>
            <person name="Wang J."/>
            <person name="Lang Y."/>
            <person name="Liu T."/>
            <person name="Li B."/>
            <person name="Bai Z."/>
            <person name="Luis Goicoechea J."/>
            <person name="Liang C."/>
            <person name="Chen C."/>
            <person name="Zhang W."/>
            <person name="Sun S."/>
            <person name="Liao Y."/>
            <person name="Zhang X."/>
            <person name="Yang L."/>
            <person name="Song C."/>
            <person name="Wang M."/>
            <person name="Shi J."/>
            <person name="Liu G."/>
            <person name="Liu J."/>
            <person name="Zhou H."/>
            <person name="Zhou W."/>
            <person name="Yu Q."/>
            <person name="An N."/>
            <person name="Chen Y."/>
            <person name="Cai Q."/>
            <person name="Wang B."/>
            <person name="Liu B."/>
            <person name="Min J."/>
            <person name="Huang Y."/>
            <person name="Wu H."/>
            <person name="Li Z."/>
            <person name="Zhang Y."/>
            <person name="Yin Y."/>
            <person name="Song W."/>
            <person name="Jiang J."/>
            <person name="Jackson S.A."/>
            <person name="Wing R.A."/>
            <person name="Wang J."/>
            <person name="Chen M."/>
        </authorList>
    </citation>
    <scope>NUCLEOTIDE SEQUENCE [LARGE SCALE GENOMIC DNA]</scope>
    <source>
        <strain evidence="2">cv. IRGC 101232</strain>
    </source>
</reference>
<protein>
    <submittedName>
        <fullName evidence="2">Uncharacterized protein</fullName>
    </submittedName>
</protein>
<feature type="compositionally biased region" description="Basic and acidic residues" evidence="1">
    <location>
        <begin position="1"/>
        <end position="23"/>
    </location>
</feature>
<dbReference type="eggNOG" id="KOG0330">
    <property type="taxonomic scope" value="Eukaryota"/>
</dbReference>
<feature type="compositionally biased region" description="Acidic residues" evidence="1">
    <location>
        <begin position="24"/>
        <end position="35"/>
    </location>
</feature>
<evidence type="ECO:0000256" key="1">
    <source>
        <dbReference type="SAM" id="MobiDB-lite"/>
    </source>
</evidence>
<sequence>MPMEVEVSRESMAEEVEVRRESAGEEVEAEVEEEAPAAGRATTFAELVESCDAMGIGEEGAHQDPGGGHPPTPSKVELSAKYSLVKTLKQEIYFVPAKYEDCYLIHVLNEMPGSVIMAFVRTCESTRLLALMLRNLRFKATSNQWPNEPGLCSSCGQSYRTIRICCISASLVNQFEGEFFKLTEHLLEGKQIPDRKADADEIMILHDSISDAKRIALKTMNESVYHKRMRAWRWMEDGPSIDHEDEPVHVAG</sequence>
<dbReference type="AlphaFoldDB" id="J3MNR5"/>
<accession>J3MNR5</accession>
<dbReference type="HOGENOM" id="CLU_1104192_0_0_1"/>
<organism evidence="2">
    <name type="scientific">Oryza brachyantha</name>
    <name type="common">malo sina</name>
    <dbReference type="NCBI Taxonomy" id="4533"/>
    <lineage>
        <taxon>Eukaryota</taxon>
        <taxon>Viridiplantae</taxon>
        <taxon>Streptophyta</taxon>
        <taxon>Embryophyta</taxon>
        <taxon>Tracheophyta</taxon>
        <taxon>Spermatophyta</taxon>
        <taxon>Magnoliopsida</taxon>
        <taxon>Liliopsida</taxon>
        <taxon>Poales</taxon>
        <taxon>Poaceae</taxon>
        <taxon>BOP clade</taxon>
        <taxon>Oryzoideae</taxon>
        <taxon>Oryzeae</taxon>
        <taxon>Oryzinae</taxon>
        <taxon>Oryza</taxon>
    </lineage>
</organism>
<feature type="region of interest" description="Disordered" evidence="1">
    <location>
        <begin position="1"/>
        <end position="38"/>
    </location>
</feature>
<dbReference type="Proteomes" id="UP000006038">
    <property type="component" value="Chromosome 7"/>
</dbReference>
<name>J3MNR5_ORYBR</name>
<evidence type="ECO:0000313" key="2">
    <source>
        <dbReference type="EnsemblPlants" id="OB07G30470.1"/>
    </source>
</evidence>
<proteinExistence type="predicted"/>